<feature type="coiled-coil region" evidence="7">
    <location>
        <begin position="1162"/>
        <end position="1199"/>
    </location>
</feature>
<name>A0ABP1PRQ7_9HEXA</name>
<feature type="domain" description="Helicase ATP-binding" evidence="9">
    <location>
        <begin position="542"/>
        <end position="705"/>
    </location>
</feature>
<feature type="region of interest" description="Disordered" evidence="8">
    <location>
        <begin position="56"/>
        <end position="316"/>
    </location>
</feature>
<reference evidence="11 12" key="1">
    <citation type="submission" date="2024-08" db="EMBL/GenBank/DDBJ databases">
        <authorList>
            <person name="Cucini C."/>
            <person name="Frati F."/>
        </authorList>
    </citation>
    <scope>NUCLEOTIDE SEQUENCE [LARGE SCALE GENOMIC DNA]</scope>
</reference>
<dbReference type="Gene3D" id="3.40.50.300">
    <property type="entry name" value="P-loop containing nucleotide triphosphate hydrolases"/>
    <property type="match status" value="2"/>
</dbReference>
<feature type="compositionally biased region" description="Basic and acidic residues" evidence="8">
    <location>
        <begin position="56"/>
        <end position="77"/>
    </location>
</feature>
<feature type="compositionally biased region" description="Polar residues" evidence="8">
    <location>
        <begin position="241"/>
        <end position="251"/>
    </location>
</feature>
<dbReference type="PROSITE" id="PS51192">
    <property type="entry name" value="HELICASE_ATP_BIND_1"/>
    <property type="match status" value="1"/>
</dbReference>
<evidence type="ECO:0000259" key="9">
    <source>
        <dbReference type="PROSITE" id="PS51192"/>
    </source>
</evidence>
<dbReference type="Pfam" id="PF00270">
    <property type="entry name" value="DEAD"/>
    <property type="match status" value="1"/>
</dbReference>
<gene>
    <name evidence="11" type="ORF">ODALV1_LOCUS3006</name>
</gene>
<dbReference type="PROSITE" id="PS00690">
    <property type="entry name" value="DEAH_ATP_HELICASE"/>
    <property type="match status" value="1"/>
</dbReference>
<feature type="compositionally biased region" description="Basic and acidic residues" evidence="8">
    <location>
        <begin position="87"/>
        <end position="103"/>
    </location>
</feature>
<dbReference type="InterPro" id="IPR011709">
    <property type="entry name" value="DEAD-box_helicase_OB_fold"/>
</dbReference>
<dbReference type="Pfam" id="PF04408">
    <property type="entry name" value="WHD_HA2"/>
    <property type="match status" value="1"/>
</dbReference>
<evidence type="ECO:0000313" key="12">
    <source>
        <dbReference type="Proteomes" id="UP001642540"/>
    </source>
</evidence>
<keyword evidence="7" id="KW-0175">Coiled coil</keyword>
<dbReference type="SMART" id="SM00487">
    <property type="entry name" value="DEXDc"/>
    <property type="match status" value="1"/>
</dbReference>
<dbReference type="Pfam" id="PF00271">
    <property type="entry name" value="Helicase_C"/>
    <property type="match status" value="1"/>
</dbReference>
<evidence type="ECO:0000256" key="7">
    <source>
        <dbReference type="SAM" id="Coils"/>
    </source>
</evidence>
<dbReference type="EC" id="3.6.4.13" evidence="1"/>
<evidence type="ECO:0000256" key="2">
    <source>
        <dbReference type="ARBA" id="ARBA00022741"/>
    </source>
</evidence>
<proteinExistence type="inferred from homology"/>
<accession>A0ABP1PRQ7</accession>
<sequence>MDAEEDSSIHRLEGSSSSFGGLVIKKKSQVEHEFKKPELPKKSLLGLDKLAEIKRKEKDSLTEDSKKPHLTPVRDGHSSGTFQKRSSNADEERKRHYREHYEDTPTYGGGVNRSAKSAIDDRYKSRRVDYSSSKNKGRGKHSNEEDDRKASRGREYYGDRRRDRDDRHRNRDRPRGEFGDSGRSNRHREPNSAHRSSREGSERHSHRRGDTSVRFRDEPLTPALSVASTPGRKAWDDEDSGYNSKRSSQWDFPTPVPEQRSRKDDETPLPTPIHKFNPWVRQPGSSHVLETPAFVKNKNSEDQSDSEVQVDREDWEDEQKRLDREWYNMDEGYDEVHNPFAGISDDYTKKKEEQLAQKKHQRMSAQQRQINRDNELWEKNRLLTSGVVMNVDGNEDYEEDNEARVHLLVHNIVPPFLDGRIVFTKQFEPVVPVRDATSDMAIIARKGCMTVRKFREQKERKKAQKKHWELAGSKLGNILGIEKSEEKDENVNEEGESDYKKGQQFAEHMKDAAEATSDFARKKTITQQRQYLPVFAVRQELLNVIRDNSVVIIVGETGSGKTTQLTQYLHEEGYSKRGLIGCTQPRRVAAMSVAKRVSDEMGTGLGQDVGYAIRFEDCTCDKTIIKYMTDGILLRESLRDPDLDGYSAVIMDEAHERSLNTDVLFGLLREIVARRHDLKLIVTSATMDATKFATFFGNVPSFTIPGRTFPVELFFSKNSVEDYVDAAVKQALQIHLHPNPGDILVFMPGQEDIEVTCEVLAERLGQLDEAPPLAILPIYSQLPSDLQAKIFQKAPDGIRKCVVATNIAETSLTVDGIMFVVDSGYCKLKVYNPRIGMDALQIYPISQANANQRSGRAGRTGPGSCFRLYTERQYKDELLVTTVPEIQRTNLSNVVLLLKSLGVQDLLQFHFMDPPPQDNMLNSMYQLWTLGALDNTGRLTDLGRAMVEFPLDPALSKMLIASVDMGCSADILIIVSMLSVPAIFYRPKGREEDADAVREKFQVPESDHLTYLNVYNQWKTNNYSSSWCDQHFIHVKAMRKVREVRSQLKDIMDSQKMQIVSSGTDWDVIRKCICSAYFHQAARLKGIGEYVNCRTGMPCHLHPTSALFGMGYTPDYVVYHELIMTHKEYMQCVTAVDGHWLAELGPMFFSVKETGRSRMDKKREAIEQQRDMDAEMKLAEEEMKAEKEHELQMEQQKAKKYDIVTPGRLEANTPRRMPSRFGL</sequence>
<dbReference type="Gene3D" id="1.20.120.1080">
    <property type="match status" value="1"/>
</dbReference>
<dbReference type="InterPro" id="IPR002464">
    <property type="entry name" value="DNA/RNA_helicase_DEAH_CS"/>
</dbReference>
<feature type="compositionally biased region" description="Basic and acidic residues" evidence="8">
    <location>
        <begin position="141"/>
        <end position="180"/>
    </location>
</feature>
<dbReference type="PANTHER" id="PTHR18934">
    <property type="entry name" value="ATP-DEPENDENT RNA HELICASE"/>
    <property type="match status" value="1"/>
</dbReference>
<dbReference type="Pfam" id="PF21010">
    <property type="entry name" value="HA2_C"/>
    <property type="match status" value="1"/>
</dbReference>
<dbReference type="SMART" id="SM00490">
    <property type="entry name" value="HELICc"/>
    <property type="match status" value="1"/>
</dbReference>
<dbReference type="PANTHER" id="PTHR18934:SF91">
    <property type="entry name" value="PRE-MRNA-SPLICING FACTOR ATP-DEPENDENT RNA HELICASE PRP16"/>
    <property type="match status" value="1"/>
</dbReference>
<protein>
    <recommendedName>
        <fullName evidence="1">RNA helicase</fullName>
        <ecNumber evidence="1">3.6.4.13</ecNumber>
    </recommendedName>
</protein>
<dbReference type="InterPro" id="IPR048333">
    <property type="entry name" value="HA2_WH"/>
</dbReference>
<comment type="caution">
    <text evidence="11">The sequence shown here is derived from an EMBL/GenBank/DDBJ whole genome shotgun (WGS) entry which is preliminary data.</text>
</comment>
<dbReference type="SMART" id="SM00847">
    <property type="entry name" value="HA2"/>
    <property type="match status" value="1"/>
</dbReference>
<keyword evidence="2" id="KW-0547">Nucleotide-binding</keyword>
<keyword evidence="12" id="KW-1185">Reference proteome</keyword>
<dbReference type="PROSITE" id="PS51194">
    <property type="entry name" value="HELICASE_CTER"/>
    <property type="match status" value="1"/>
</dbReference>
<evidence type="ECO:0000313" key="11">
    <source>
        <dbReference type="EMBL" id="CAL8074834.1"/>
    </source>
</evidence>
<feature type="compositionally biased region" description="Basic and acidic residues" evidence="8">
    <location>
        <begin position="29"/>
        <end position="41"/>
    </location>
</feature>
<feature type="region of interest" description="Disordered" evidence="8">
    <location>
        <begin position="29"/>
        <end position="48"/>
    </location>
</feature>
<comment type="similarity">
    <text evidence="6">Belongs to the DEAD box helicase family. DEAH subfamily. PRP16 sub-subfamily.</text>
</comment>
<organism evidence="11 12">
    <name type="scientific">Orchesella dallaii</name>
    <dbReference type="NCBI Taxonomy" id="48710"/>
    <lineage>
        <taxon>Eukaryota</taxon>
        <taxon>Metazoa</taxon>
        <taxon>Ecdysozoa</taxon>
        <taxon>Arthropoda</taxon>
        <taxon>Hexapoda</taxon>
        <taxon>Collembola</taxon>
        <taxon>Entomobryomorpha</taxon>
        <taxon>Entomobryoidea</taxon>
        <taxon>Orchesellidae</taxon>
        <taxon>Orchesellinae</taxon>
        <taxon>Orchesella</taxon>
    </lineage>
</organism>
<evidence type="ECO:0000256" key="3">
    <source>
        <dbReference type="ARBA" id="ARBA00022801"/>
    </source>
</evidence>
<feature type="region of interest" description="Disordered" evidence="8">
    <location>
        <begin position="1"/>
        <end position="22"/>
    </location>
</feature>
<evidence type="ECO:0000259" key="10">
    <source>
        <dbReference type="PROSITE" id="PS51194"/>
    </source>
</evidence>
<evidence type="ECO:0000256" key="8">
    <source>
        <dbReference type="SAM" id="MobiDB-lite"/>
    </source>
</evidence>
<keyword evidence="3" id="KW-0378">Hydrolase</keyword>
<evidence type="ECO:0000256" key="6">
    <source>
        <dbReference type="ARBA" id="ARBA00038040"/>
    </source>
</evidence>
<dbReference type="InterPro" id="IPR014001">
    <property type="entry name" value="Helicase_ATP-bd"/>
</dbReference>
<evidence type="ECO:0000256" key="1">
    <source>
        <dbReference type="ARBA" id="ARBA00012552"/>
    </source>
</evidence>
<dbReference type="EMBL" id="CAXLJM020000007">
    <property type="protein sequence ID" value="CAL8074834.1"/>
    <property type="molecule type" value="Genomic_DNA"/>
</dbReference>
<dbReference type="InterPro" id="IPR011545">
    <property type="entry name" value="DEAD/DEAH_box_helicase_dom"/>
</dbReference>
<dbReference type="InterPro" id="IPR007502">
    <property type="entry name" value="Helicase-assoc_dom"/>
</dbReference>
<feature type="compositionally biased region" description="Basic and acidic residues" evidence="8">
    <location>
        <begin position="187"/>
        <end position="219"/>
    </location>
</feature>
<dbReference type="CDD" id="cd17983">
    <property type="entry name" value="DEXHc_DHX38"/>
    <property type="match status" value="1"/>
</dbReference>
<feature type="domain" description="Helicase C-terminal" evidence="10">
    <location>
        <begin position="719"/>
        <end position="902"/>
    </location>
</feature>
<feature type="compositionally biased region" description="Basic and acidic residues" evidence="8">
    <location>
        <begin position="118"/>
        <end position="129"/>
    </location>
</feature>
<dbReference type="CDD" id="cd18791">
    <property type="entry name" value="SF2_C_RHA"/>
    <property type="match status" value="1"/>
</dbReference>
<evidence type="ECO:0000256" key="4">
    <source>
        <dbReference type="ARBA" id="ARBA00022806"/>
    </source>
</evidence>
<keyword evidence="4" id="KW-0347">Helicase</keyword>
<dbReference type="SUPFAM" id="SSF52540">
    <property type="entry name" value="P-loop containing nucleoside triphosphate hydrolases"/>
    <property type="match status" value="1"/>
</dbReference>
<dbReference type="Pfam" id="PF07717">
    <property type="entry name" value="OB_NTP_bind"/>
    <property type="match status" value="1"/>
</dbReference>
<dbReference type="InterPro" id="IPR001650">
    <property type="entry name" value="Helicase_C-like"/>
</dbReference>
<dbReference type="InterPro" id="IPR027417">
    <property type="entry name" value="P-loop_NTPase"/>
</dbReference>
<keyword evidence="5" id="KW-0067">ATP-binding</keyword>
<dbReference type="Proteomes" id="UP001642540">
    <property type="component" value="Unassembled WGS sequence"/>
</dbReference>
<evidence type="ECO:0000256" key="5">
    <source>
        <dbReference type="ARBA" id="ARBA00022840"/>
    </source>
</evidence>